<dbReference type="EC" id="3.2.1.21" evidence="9"/>
<dbReference type="InterPro" id="IPR019800">
    <property type="entry name" value="Glyco_hydro_3_AS"/>
</dbReference>
<dbReference type="Pfam" id="PF07691">
    <property type="entry name" value="PA14"/>
    <property type="match status" value="1"/>
</dbReference>
<evidence type="ECO:0000256" key="4">
    <source>
        <dbReference type="ARBA" id="ARBA00022801"/>
    </source>
</evidence>
<dbReference type="PRINTS" id="PR00133">
    <property type="entry name" value="GLHYDRLASE3"/>
</dbReference>
<dbReference type="InterPro" id="IPR036962">
    <property type="entry name" value="Glyco_hydro_3_N_sf"/>
</dbReference>
<evidence type="ECO:0000313" key="12">
    <source>
        <dbReference type="Proteomes" id="UP000770015"/>
    </source>
</evidence>
<name>A0A9P9A972_9PEZI</name>
<dbReference type="InterPro" id="IPR002772">
    <property type="entry name" value="Glyco_hydro_3_C"/>
</dbReference>
<keyword evidence="6 9" id="KW-0119">Carbohydrate metabolism</keyword>
<dbReference type="PANTHER" id="PTHR42715">
    <property type="entry name" value="BETA-GLUCOSIDASE"/>
    <property type="match status" value="1"/>
</dbReference>
<dbReference type="InterPro" id="IPR011658">
    <property type="entry name" value="PA14_dom"/>
</dbReference>
<dbReference type="InterPro" id="IPR013783">
    <property type="entry name" value="Ig-like_fold"/>
</dbReference>
<keyword evidence="12" id="KW-1185">Reference proteome</keyword>
<protein>
    <recommendedName>
        <fullName evidence="9">beta-glucosidase</fullName>
        <ecNumber evidence="9">3.2.1.21</ecNumber>
    </recommendedName>
</protein>
<dbReference type="Pfam" id="PF14310">
    <property type="entry name" value="Fn3-like"/>
    <property type="match status" value="1"/>
</dbReference>
<dbReference type="SUPFAM" id="SSF51445">
    <property type="entry name" value="(Trans)glycosidases"/>
    <property type="match status" value="1"/>
</dbReference>
<dbReference type="InterPro" id="IPR036881">
    <property type="entry name" value="Glyco_hydro_3_C_sf"/>
</dbReference>
<comment type="caution">
    <text evidence="11">The sequence shown here is derived from an EMBL/GenBank/DDBJ whole genome shotgun (WGS) entry which is preliminary data.</text>
</comment>
<evidence type="ECO:0000256" key="3">
    <source>
        <dbReference type="ARBA" id="ARBA00005336"/>
    </source>
</evidence>
<evidence type="ECO:0000256" key="2">
    <source>
        <dbReference type="ARBA" id="ARBA00004987"/>
    </source>
</evidence>
<dbReference type="InterPro" id="IPR017853">
    <property type="entry name" value="GH"/>
</dbReference>
<dbReference type="Gene3D" id="2.60.120.260">
    <property type="entry name" value="Galactose-binding domain-like"/>
    <property type="match status" value="1"/>
</dbReference>
<dbReference type="InterPro" id="IPR050288">
    <property type="entry name" value="Cellulose_deg_GH3"/>
</dbReference>
<dbReference type="InterPro" id="IPR001764">
    <property type="entry name" value="Glyco_hydro_3_N"/>
</dbReference>
<comment type="pathway">
    <text evidence="2 9">Glycan metabolism; cellulose degradation.</text>
</comment>
<dbReference type="GO" id="GO:0009251">
    <property type="term" value="P:glucan catabolic process"/>
    <property type="evidence" value="ECO:0007669"/>
    <property type="project" value="TreeGrafter"/>
</dbReference>
<evidence type="ECO:0000313" key="11">
    <source>
        <dbReference type="EMBL" id="KAH6679997.1"/>
    </source>
</evidence>
<dbReference type="AlphaFoldDB" id="A0A9P9A972"/>
<evidence type="ECO:0000256" key="6">
    <source>
        <dbReference type="ARBA" id="ARBA00023277"/>
    </source>
</evidence>
<proteinExistence type="inferred from homology"/>
<dbReference type="SUPFAM" id="SSF52279">
    <property type="entry name" value="Beta-D-glucan exohydrolase, C-terminal domain"/>
    <property type="match status" value="1"/>
</dbReference>
<reference evidence="11" key="1">
    <citation type="journal article" date="2021" name="Nat. Commun.">
        <title>Genetic determinants of endophytism in the Arabidopsis root mycobiome.</title>
        <authorList>
            <person name="Mesny F."/>
            <person name="Miyauchi S."/>
            <person name="Thiergart T."/>
            <person name="Pickel B."/>
            <person name="Atanasova L."/>
            <person name="Karlsson M."/>
            <person name="Huettel B."/>
            <person name="Barry K.W."/>
            <person name="Haridas S."/>
            <person name="Chen C."/>
            <person name="Bauer D."/>
            <person name="Andreopoulos W."/>
            <person name="Pangilinan J."/>
            <person name="LaButti K."/>
            <person name="Riley R."/>
            <person name="Lipzen A."/>
            <person name="Clum A."/>
            <person name="Drula E."/>
            <person name="Henrissat B."/>
            <person name="Kohler A."/>
            <person name="Grigoriev I.V."/>
            <person name="Martin F.M."/>
            <person name="Hacquard S."/>
        </authorList>
    </citation>
    <scope>NUCLEOTIDE SEQUENCE</scope>
    <source>
        <strain evidence="11">MPI-SDFR-AT-0117</strain>
    </source>
</reference>
<evidence type="ECO:0000256" key="1">
    <source>
        <dbReference type="ARBA" id="ARBA00000448"/>
    </source>
</evidence>
<keyword evidence="5" id="KW-0325">Glycoprotein</keyword>
<evidence type="ECO:0000256" key="5">
    <source>
        <dbReference type="ARBA" id="ARBA00023180"/>
    </source>
</evidence>
<gene>
    <name evidence="11" type="ORF">F5X68DRAFT_138475</name>
</gene>
<comment type="catalytic activity">
    <reaction evidence="1 9">
        <text>Hydrolysis of terminal, non-reducing beta-D-glucosyl residues with release of beta-D-glucose.</text>
        <dbReference type="EC" id="3.2.1.21"/>
    </reaction>
</comment>
<dbReference type="PROSITE" id="PS51820">
    <property type="entry name" value="PA14"/>
    <property type="match status" value="1"/>
</dbReference>
<dbReference type="Gene3D" id="2.60.40.10">
    <property type="entry name" value="Immunoglobulins"/>
    <property type="match status" value="1"/>
</dbReference>
<dbReference type="FunFam" id="2.60.40.10:FF:000495">
    <property type="entry name" value="Periplasmic beta-glucosidase"/>
    <property type="match status" value="1"/>
</dbReference>
<feature type="domain" description="PA14" evidence="10">
    <location>
        <begin position="399"/>
        <end position="560"/>
    </location>
</feature>
<keyword evidence="8 9" id="KW-0624">Polysaccharide degradation</keyword>
<evidence type="ECO:0000259" key="10">
    <source>
        <dbReference type="PROSITE" id="PS51820"/>
    </source>
</evidence>
<evidence type="ECO:0000256" key="9">
    <source>
        <dbReference type="RuleBase" id="RU361161"/>
    </source>
</evidence>
<dbReference type="PANTHER" id="PTHR42715:SF27">
    <property type="entry name" value="BETA-GLUCOSIDASE-RELATED"/>
    <property type="match status" value="1"/>
</dbReference>
<dbReference type="Pfam" id="PF00933">
    <property type="entry name" value="Glyco_hydro_3"/>
    <property type="match status" value="1"/>
</dbReference>
<dbReference type="InterPro" id="IPR037524">
    <property type="entry name" value="PA14/GLEYA"/>
</dbReference>
<organism evidence="11 12">
    <name type="scientific">Plectosphaerella plurivora</name>
    <dbReference type="NCBI Taxonomy" id="936078"/>
    <lineage>
        <taxon>Eukaryota</taxon>
        <taxon>Fungi</taxon>
        <taxon>Dikarya</taxon>
        <taxon>Ascomycota</taxon>
        <taxon>Pezizomycotina</taxon>
        <taxon>Sordariomycetes</taxon>
        <taxon>Hypocreomycetidae</taxon>
        <taxon>Glomerellales</taxon>
        <taxon>Plectosphaerellaceae</taxon>
        <taxon>Plectosphaerella</taxon>
    </lineage>
</organism>
<dbReference type="GO" id="GO:0008422">
    <property type="term" value="F:beta-glucosidase activity"/>
    <property type="evidence" value="ECO:0007669"/>
    <property type="project" value="UniProtKB-EC"/>
</dbReference>
<evidence type="ECO:0000256" key="7">
    <source>
        <dbReference type="ARBA" id="ARBA00023295"/>
    </source>
</evidence>
<dbReference type="SMART" id="SM01217">
    <property type="entry name" value="Fn3_like"/>
    <property type="match status" value="1"/>
</dbReference>
<dbReference type="Pfam" id="PF01915">
    <property type="entry name" value="Glyco_hydro_3_C"/>
    <property type="match status" value="1"/>
</dbReference>
<sequence length="848" mass="93222">MSSHWDVEHVIRNLTQDEKINLLSGGNNWGTYAVERLNVPSITAYGPHGARGTSFFNGPRGALLPSATAMGATFDKELMRSVGGMLATESKEKGCQVLLGPTVCLQRSPLLGRGFEAFGEDRILSGLLASDYINGLQAGGVAACIKHYAVHDQSSMSLEDDVRASERTLRETHLLPFQLAVRHANPWLFMSSYHRINGVHTFEDPWLNTQLLRNEWGWEGMLMSDWGGTCSTSEALNAGMDLEMPGPTRWRGERLELALLCQKVKMETINERVRQVLNLVNKVRPALEDTSKHAKGQSGDTAEKRKICREVSRSSIVLLKNDASVLPLNPSAEQTYGLIGPAVSNPAASGGGSADLVPYYISKPLEAIQAVVGRDRVKTAIGCYSHLSTPLLTENVSVPGKAGASYELFWYGEDPTANPAPEPIHTTTTTEAQIYFADNVPAGVPGGYWLRVESTFTAPKTTTFQIGLSVTAKARLYIDGQEAIDLWTGHPEKTRPTSLFNQGSMEVTADLVAEEGVSYKLSVLFKNESIRPGYGAQAAGGVRFGCCEKVDPAEGLKEAVELAKAVDVPIVIAGLSSDYECEAMDRPDLELPAGINELIAKVLEANPRAVSPQIIVTQSGSPITLPWVDNAPTLLHAWFGGQETGNAIADVLFGHHDPTGRLSITFPRRIEDTPAFLSWGKGVRQMYYGEGVFIGYRYVEKLKNDPLFYFGHGLSYTKFEYSNLSVPESVSLGTHRDQLFEVSVEVANTGDRDGHEIVQLYVSDVDSKALRPLKELKGFTKVYLTKGEKKMVKISLDKYALSYWNEWEEKWHAEKGTFKMIISRGADPKEHVLEKDLELVDDLYWTGV</sequence>
<keyword evidence="4 9" id="KW-0378">Hydrolase</keyword>
<dbReference type="Proteomes" id="UP000770015">
    <property type="component" value="Unassembled WGS sequence"/>
</dbReference>
<keyword evidence="7 9" id="KW-0326">Glycosidase</keyword>
<accession>A0A9P9A972</accession>
<dbReference type="EMBL" id="JAGSXJ010000020">
    <property type="protein sequence ID" value="KAH6679997.1"/>
    <property type="molecule type" value="Genomic_DNA"/>
</dbReference>
<dbReference type="PROSITE" id="PS00775">
    <property type="entry name" value="GLYCOSYL_HYDROL_F3"/>
    <property type="match status" value="1"/>
</dbReference>
<evidence type="ECO:0000256" key="8">
    <source>
        <dbReference type="ARBA" id="ARBA00023326"/>
    </source>
</evidence>
<dbReference type="Gene3D" id="3.20.20.300">
    <property type="entry name" value="Glycoside hydrolase, family 3, N-terminal domain"/>
    <property type="match status" value="1"/>
</dbReference>
<dbReference type="OrthoDB" id="47059at2759"/>
<comment type="similarity">
    <text evidence="3 9">Belongs to the glycosyl hydrolase 3 family.</text>
</comment>
<dbReference type="InterPro" id="IPR026891">
    <property type="entry name" value="Fn3-like"/>
</dbReference>
<dbReference type="Gene3D" id="3.40.50.1700">
    <property type="entry name" value="Glycoside hydrolase family 3 C-terminal domain"/>
    <property type="match status" value="1"/>
</dbReference>